<gene>
    <name evidence="3" type="ORF">PATL70BA_1765</name>
</gene>
<proteinExistence type="predicted"/>
<dbReference type="InterPro" id="IPR033880">
    <property type="entry name" value="SPFH_YdjI"/>
</dbReference>
<protein>
    <recommendedName>
        <fullName evidence="5">Virion core protein (Lumpy skin disease virus)</fullName>
    </recommendedName>
</protein>
<dbReference type="OrthoDB" id="9788304at2"/>
<dbReference type="EMBL" id="LR130778">
    <property type="protein sequence ID" value="VDN47654.1"/>
    <property type="molecule type" value="Genomic_DNA"/>
</dbReference>
<dbReference type="Pfam" id="PF13421">
    <property type="entry name" value="Band_7_1"/>
    <property type="match status" value="1"/>
</dbReference>
<keyword evidence="4" id="KW-1185">Reference proteome</keyword>
<dbReference type="Pfam" id="PF12773">
    <property type="entry name" value="DZR"/>
    <property type="match status" value="1"/>
</dbReference>
<dbReference type="RefSeq" id="WP_125136928.1">
    <property type="nucleotide sequence ID" value="NZ_LR130778.1"/>
</dbReference>
<accession>A0A3P7NWP8</accession>
<feature type="domain" description="SPFH" evidence="2">
    <location>
        <begin position="26"/>
        <end position="236"/>
    </location>
</feature>
<evidence type="ECO:0000259" key="2">
    <source>
        <dbReference type="Pfam" id="PF13421"/>
    </source>
</evidence>
<dbReference type="PANTHER" id="PTHR37826">
    <property type="entry name" value="FLOTILLIN BAND_7_5 DOMAIN PROTEIN"/>
    <property type="match status" value="1"/>
</dbReference>
<evidence type="ECO:0000313" key="4">
    <source>
        <dbReference type="Proteomes" id="UP000279029"/>
    </source>
</evidence>
<dbReference type="SUPFAM" id="SSF117892">
    <property type="entry name" value="Band 7/SPFH domain"/>
    <property type="match status" value="1"/>
</dbReference>
<feature type="domain" description="DZANK-type" evidence="1">
    <location>
        <begin position="306"/>
        <end position="349"/>
    </location>
</feature>
<dbReference type="KEGG" id="cbar:PATL70BA_1765"/>
<dbReference type="PANTHER" id="PTHR37826:SF2">
    <property type="entry name" value="ZINC-RIBBON DOMAIN-CONTAINING PROTEIN"/>
    <property type="match status" value="1"/>
</dbReference>
<dbReference type="InterPro" id="IPR036013">
    <property type="entry name" value="Band_7/SPFH_dom_sf"/>
</dbReference>
<dbReference type="InterPro" id="IPR025874">
    <property type="entry name" value="DZR"/>
</dbReference>
<evidence type="ECO:0000259" key="1">
    <source>
        <dbReference type="Pfam" id="PF12773"/>
    </source>
</evidence>
<evidence type="ECO:0008006" key="5">
    <source>
        <dbReference type="Google" id="ProtNLM"/>
    </source>
</evidence>
<dbReference type="AlphaFoldDB" id="A0A3P7NWP8"/>
<evidence type="ECO:0000313" key="3">
    <source>
        <dbReference type="EMBL" id="VDN47654.1"/>
    </source>
</evidence>
<organism evidence="3 4">
    <name type="scientific">Petrocella atlantisensis</name>
    <dbReference type="NCBI Taxonomy" id="2173034"/>
    <lineage>
        <taxon>Bacteria</taxon>
        <taxon>Bacillati</taxon>
        <taxon>Bacillota</taxon>
        <taxon>Clostridia</taxon>
        <taxon>Lachnospirales</taxon>
        <taxon>Vallitaleaceae</taxon>
        <taxon>Petrocella</taxon>
    </lineage>
</organism>
<dbReference type="CDD" id="cd03408">
    <property type="entry name" value="SPFH_like_u1"/>
    <property type="match status" value="1"/>
</dbReference>
<reference evidence="3 4" key="1">
    <citation type="submission" date="2018-09" db="EMBL/GenBank/DDBJ databases">
        <authorList>
            <person name="Postec A."/>
        </authorList>
    </citation>
    <scope>NUCLEOTIDE SEQUENCE [LARGE SCALE GENOMIC DNA]</scope>
    <source>
        <strain evidence="3">70B-A</strain>
    </source>
</reference>
<dbReference type="Proteomes" id="UP000279029">
    <property type="component" value="Chromosome"/>
</dbReference>
<dbReference type="Gene3D" id="3.30.479.30">
    <property type="entry name" value="Band 7 domain"/>
    <property type="match status" value="1"/>
</dbReference>
<name>A0A3P7NWP8_9FIRM</name>
<sequence length="381" mass="42076">MGLFDFLKGEFIEVIHWEDDSQDTMVYKFPIEGKQQIKEGAQLIVRPSQVAIFVYEGQIADVYEPGKYSLATDTMPILTTLSNWKHLFENHFKTDVYFVNTKQYTNQKWGTTNPIMMRDPDFGMLRLRGFGVYAFRVGDPVVFLKEVFGSNRFYTVDKITEHLKSLIISSTSDVIAESQIAAMDLSTQYDEIGQMAMARIMERFEVFGLTLSDFIIENLSLPESVEQAIDKRTQMGALGDLNQYMKFQSAEAIRDAAQNTGGGMASMGAGLGAGMGIGNMMKDAMSTPDASKETTVHVASTPQINCPKCHVLVNKGTKFCPECGNSLVNTCIACGHTLEIGAKFCGECGASQSLEFNCAKCGEKVPSGTKFCPHCGEKTQE</sequence>